<proteinExistence type="predicted"/>
<gene>
    <name evidence="1" type="ORF">SCALOS_LOCUS8466</name>
</gene>
<dbReference type="EMBL" id="CAJVPM010022471">
    <property type="protein sequence ID" value="CAG8645210.1"/>
    <property type="molecule type" value="Genomic_DNA"/>
</dbReference>
<keyword evidence="2" id="KW-1185">Reference proteome</keyword>
<reference evidence="1" key="1">
    <citation type="submission" date="2021-06" db="EMBL/GenBank/DDBJ databases">
        <authorList>
            <person name="Kallberg Y."/>
            <person name="Tangrot J."/>
            <person name="Rosling A."/>
        </authorList>
    </citation>
    <scope>NUCLEOTIDE SEQUENCE</scope>
    <source>
        <strain evidence="1">AU212A</strain>
    </source>
</reference>
<protein>
    <submittedName>
        <fullName evidence="1">4613_t:CDS:1</fullName>
    </submittedName>
</protein>
<evidence type="ECO:0000313" key="2">
    <source>
        <dbReference type="Proteomes" id="UP000789860"/>
    </source>
</evidence>
<organism evidence="1 2">
    <name type="scientific">Scutellospora calospora</name>
    <dbReference type="NCBI Taxonomy" id="85575"/>
    <lineage>
        <taxon>Eukaryota</taxon>
        <taxon>Fungi</taxon>
        <taxon>Fungi incertae sedis</taxon>
        <taxon>Mucoromycota</taxon>
        <taxon>Glomeromycotina</taxon>
        <taxon>Glomeromycetes</taxon>
        <taxon>Diversisporales</taxon>
        <taxon>Gigasporaceae</taxon>
        <taxon>Scutellospora</taxon>
    </lineage>
</organism>
<name>A0ACA9NCB8_9GLOM</name>
<feature type="non-terminal residue" evidence="1">
    <location>
        <position position="1"/>
    </location>
</feature>
<accession>A0ACA9NCB8</accession>
<sequence>DPMNKQRLIFLIVILSLFDLVHFSNANIFKRIPVTCSGKRNCHVQCDMSAGSMYTNNCSVKTCTFTSNSVLCDGSCANQLDYAEERACHFSCGTACTYNCSKCKRTGPNASDWACTNCK</sequence>
<evidence type="ECO:0000313" key="1">
    <source>
        <dbReference type="EMBL" id="CAG8645210.1"/>
    </source>
</evidence>
<comment type="caution">
    <text evidence="1">The sequence shown here is derived from an EMBL/GenBank/DDBJ whole genome shotgun (WGS) entry which is preliminary data.</text>
</comment>
<dbReference type="Proteomes" id="UP000789860">
    <property type="component" value="Unassembled WGS sequence"/>
</dbReference>